<dbReference type="SUPFAM" id="SSF117281">
    <property type="entry name" value="Kelch motif"/>
    <property type="match status" value="1"/>
</dbReference>
<dbReference type="OrthoDB" id="432528at2759"/>
<feature type="compositionally biased region" description="Low complexity" evidence="1">
    <location>
        <begin position="995"/>
        <end position="1007"/>
    </location>
</feature>
<dbReference type="EMBL" id="PUHQ01000064">
    <property type="protein sequence ID" value="KAG0658597.1"/>
    <property type="molecule type" value="Genomic_DNA"/>
</dbReference>
<feature type="signal peptide" evidence="2">
    <location>
        <begin position="1"/>
        <end position="27"/>
    </location>
</feature>
<sequence>MRQRGSTRPSWALWLLLGLGGLDDGRLQDAGSSTARWLGAAGAAAQSTALTGRWGQAGALLSPNEAPTFVVVSGKIPVSGQTIDSTPATASTLALDLSEPIADLAAPPWSPFPSSGRAPIAANGALIPLSSHSGLFFGGDAASDPAIALPTANDSSWLLSYPVSPTASPSWTHELASSWPTQPQRRESVFAVSASNGTVTRSWIYGGLRPDGSGTAYNELWEIQTPIDAKGQIASTPTWGMWQGRGGPPAMYDGMAVLLPASSDSPTSLPSILLIGGVQSTHGGATSLSDLSTAWVFEPSDNLASGTWQKIKLANAPRDRRGHVAVPFGTGAIWMQGGRELDGSTVYSDAAVLDVKGRRWTPTSSGQAVWGHSAVAVGETILLAFGYGRNTPVSPSLSVYAPGNDTWLDSYEPSYLLVVANPKAASSPAVASPTSLDAFNTGTPSAAATAADITQPYHPPGTETEPIVPNASTPTAVESSPQWTAPGVALPSAIPTEPPTTGSGGTSSSDKTDRTGESTPKSVIAGAVVGSILGALVLGIGGVIAVKRHRDHTVYSRRAYTGDDDDIHGLGGRGGLMQEHRFDGGFASSEAYNDGKGLPDPATARGGGGAGAGAFGAMAALLTPRKRHPANESPIRTRRLNMLDEEEAAANETWTDGDWARNKGWTRFDEDDDAASPALGEVGILSLKGRGGMGVWDGFGGISRIGDSVRSSRSFLGGALGGFVGVAEKSDPRDERDDDDDEKQAGTIYPGGDDGEKKASSRLHEYGSVAPLEPQGAEEDPSLTPIAEWEEDDARFEEAGAGGPNTTESGDTYSAVSHTAASSETHRTRSTRRTSTEASPRKSARIVRPFSPASASNASLYGSTFAAPQRFGPTTGVVEADLSRELSSTSHVSHRVLTRSNSSWWSRLNLQKNHHQAEVPTPTAAEAIRDPAPAPRMDAIITVTDPFSDPDPVPSEVLEPVPPPQPRHRRDELDEHGRFATATERFARGVHDRSTSSNTSEATATSSVLEDRLRNMDVVQRVQSGGQSSVETTPTMGGNQHGGFGPSAMEHLDNPFRDPTQATGAGSSDPRKRPPPRSATTPAPQRPNYVYQSPAEKIRLPTTLATIQPPTPAYTPPDSPRKRLAGPRPEPLSPASGSTFALLRSNSVKDLIANIEKRANQPPDFASAASAAADKAVPSRTKVVHGFAKKPKLYVANPDAS</sequence>
<accession>A0A9P6VYI0</accession>
<feature type="compositionally biased region" description="Polar residues" evidence="1">
    <location>
        <begin position="470"/>
        <end position="483"/>
    </location>
</feature>
<feature type="compositionally biased region" description="Basic and acidic residues" evidence="1">
    <location>
        <begin position="985"/>
        <end position="994"/>
    </location>
</feature>
<evidence type="ECO:0000256" key="1">
    <source>
        <dbReference type="SAM" id="MobiDB-lite"/>
    </source>
</evidence>
<dbReference type="Gene3D" id="2.120.10.80">
    <property type="entry name" value="Kelch-type beta propeller"/>
    <property type="match status" value="1"/>
</dbReference>
<feature type="compositionally biased region" description="Basic and acidic residues" evidence="1">
    <location>
        <begin position="969"/>
        <end position="978"/>
    </location>
</feature>
<feature type="region of interest" description="Disordered" evidence="1">
    <location>
        <begin position="943"/>
        <end position="1141"/>
    </location>
</feature>
<feature type="compositionally biased region" description="Basic and acidic residues" evidence="1">
    <location>
        <begin position="754"/>
        <end position="765"/>
    </location>
</feature>
<feature type="compositionally biased region" description="Polar residues" evidence="1">
    <location>
        <begin position="804"/>
        <end position="817"/>
    </location>
</feature>
<comment type="caution">
    <text evidence="3">The sequence shown here is derived from an EMBL/GenBank/DDBJ whole genome shotgun (WGS) entry which is preliminary data.</text>
</comment>
<organism evidence="3 4">
    <name type="scientific">Rhodotorula mucilaginosa</name>
    <name type="common">Yeast</name>
    <name type="synonym">Rhodotorula rubra</name>
    <dbReference type="NCBI Taxonomy" id="5537"/>
    <lineage>
        <taxon>Eukaryota</taxon>
        <taxon>Fungi</taxon>
        <taxon>Dikarya</taxon>
        <taxon>Basidiomycota</taxon>
        <taxon>Pucciniomycotina</taxon>
        <taxon>Microbotryomycetes</taxon>
        <taxon>Sporidiobolales</taxon>
        <taxon>Sporidiobolaceae</taxon>
        <taxon>Rhodotorula</taxon>
    </lineage>
</organism>
<name>A0A9P6VYI0_RHOMI</name>
<evidence type="ECO:0008006" key="5">
    <source>
        <dbReference type="Google" id="ProtNLM"/>
    </source>
</evidence>
<keyword evidence="2" id="KW-0732">Signal</keyword>
<feature type="compositionally biased region" description="Polar residues" evidence="1">
    <location>
        <begin position="1021"/>
        <end position="1038"/>
    </location>
</feature>
<dbReference type="InterPro" id="IPR015915">
    <property type="entry name" value="Kelch-typ_b-propeller"/>
</dbReference>
<dbReference type="AlphaFoldDB" id="A0A9P6VYI0"/>
<reference evidence="3 4" key="1">
    <citation type="submission" date="2020-11" db="EMBL/GenBank/DDBJ databases">
        <title>Kefir isolates.</title>
        <authorList>
            <person name="Marcisauskas S."/>
            <person name="Kim Y."/>
            <person name="Blasche S."/>
        </authorList>
    </citation>
    <scope>NUCLEOTIDE SEQUENCE [LARGE SCALE GENOMIC DNA]</scope>
    <source>
        <strain evidence="3 4">KR</strain>
    </source>
</reference>
<evidence type="ECO:0000313" key="3">
    <source>
        <dbReference type="EMBL" id="KAG0658597.1"/>
    </source>
</evidence>
<feature type="compositionally biased region" description="Low complexity" evidence="1">
    <location>
        <begin position="1078"/>
        <end position="1087"/>
    </location>
</feature>
<feature type="chain" id="PRO_5040440459" description="Galactose oxidase" evidence="2">
    <location>
        <begin position="28"/>
        <end position="1201"/>
    </location>
</feature>
<feature type="region of interest" description="Disordered" evidence="1">
    <location>
        <begin position="453"/>
        <end position="519"/>
    </location>
</feature>
<feature type="region of interest" description="Disordered" evidence="1">
    <location>
        <begin position="723"/>
        <end position="850"/>
    </location>
</feature>
<protein>
    <recommendedName>
        <fullName evidence="5">Galactose oxidase</fullName>
    </recommendedName>
</protein>
<gene>
    <name evidence="3" type="ORF">C6P46_005717</name>
</gene>
<evidence type="ECO:0000256" key="2">
    <source>
        <dbReference type="SAM" id="SignalP"/>
    </source>
</evidence>
<keyword evidence="4" id="KW-1185">Reference proteome</keyword>
<proteinExistence type="predicted"/>
<evidence type="ECO:0000313" key="4">
    <source>
        <dbReference type="Proteomes" id="UP000777482"/>
    </source>
</evidence>
<dbReference type="Proteomes" id="UP000777482">
    <property type="component" value="Unassembled WGS sequence"/>
</dbReference>
<feature type="compositionally biased region" description="Pro residues" evidence="1">
    <location>
        <begin position="1109"/>
        <end position="1118"/>
    </location>
</feature>